<evidence type="ECO:0000256" key="9">
    <source>
        <dbReference type="ARBA" id="ARBA00022801"/>
    </source>
</evidence>
<dbReference type="InterPro" id="IPR036866">
    <property type="entry name" value="RibonucZ/Hydroxyglut_hydro"/>
</dbReference>
<dbReference type="Gene3D" id="3.60.15.10">
    <property type="entry name" value="Ribonuclease Z/Hydroxyacylglutathione hydrolase-like"/>
    <property type="match status" value="3"/>
</dbReference>
<dbReference type="GO" id="GO:0005739">
    <property type="term" value="C:mitochondrion"/>
    <property type="evidence" value="ECO:0007669"/>
    <property type="project" value="TreeGrafter"/>
</dbReference>
<comment type="catalytic activity">
    <reaction evidence="1">
        <text>Endonucleolytic cleavage of RNA, removing extra 3' nucleotides from tRNA precursor, generating 3' termini of tRNAs. A 3'-hydroxy group is left at the tRNA terminus and a 5'-phosphoryl group is left at the trailer molecule.</text>
        <dbReference type="EC" id="3.1.26.11"/>
    </reaction>
</comment>
<evidence type="ECO:0000256" key="5">
    <source>
        <dbReference type="ARBA" id="ARBA00022694"/>
    </source>
</evidence>
<comment type="cofactor">
    <cofactor evidence="2">
        <name>Zn(2+)</name>
        <dbReference type="ChEBI" id="CHEBI:29105"/>
    </cofactor>
</comment>
<dbReference type="PANTHER" id="PTHR12553">
    <property type="entry name" value="ZINC PHOSPHODIESTERASE ELAC PROTEIN 2"/>
    <property type="match status" value="1"/>
</dbReference>
<evidence type="ECO:0000256" key="10">
    <source>
        <dbReference type="ARBA" id="ARBA00022833"/>
    </source>
</evidence>
<comment type="caution">
    <text evidence="14">The sequence shown here is derived from an EMBL/GenBank/DDBJ whole genome shotgun (WGS) entry which is preliminary data.</text>
</comment>
<evidence type="ECO:0000256" key="8">
    <source>
        <dbReference type="ARBA" id="ARBA00022759"/>
    </source>
</evidence>
<dbReference type="STRING" id="41688.A0A2N3NCY8"/>
<comment type="similarity">
    <text evidence="3">Belongs to the RNase Z family.</text>
</comment>
<keyword evidence="7" id="KW-0479">Metal-binding</keyword>
<evidence type="ECO:0000256" key="4">
    <source>
        <dbReference type="ARBA" id="ARBA00012477"/>
    </source>
</evidence>
<dbReference type="EMBL" id="NLAX01000008">
    <property type="protein sequence ID" value="PKS10291.1"/>
    <property type="molecule type" value="Genomic_DNA"/>
</dbReference>
<keyword evidence="8" id="KW-0255">Endonuclease</keyword>
<dbReference type="InParanoid" id="A0A2N3NCY8"/>
<dbReference type="Pfam" id="PF13691">
    <property type="entry name" value="Lactamase_B_4"/>
    <property type="match status" value="1"/>
</dbReference>
<dbReference type="CDD" id="cd07718">
    <property type="entry name" value="RNaseZ_ELAC1_ELAC2-C-term-like_MBL-fold"/>
    <property type="match status" value="1"/>
</dbReference>
<keyword evidence="10" id="KW-0862">Zinc</keyword>
<dbReference type="AlphaFoldDB" id="A0A2N3NCY8"/>
<feature type="region of interest" description="Disordered" evidence="11">
    <location>
        <begin position="173"/>
        <end position="205"/>
    </location>
</feature>
<evidence type="ECO:0000259" key="13">
    <source>
        <dbReference type="Pfam" id="PF13691"/>
    </source>
</evidence>
<dbReference type="OrthoDB" id="527344at2759"/>
<proteinExistence type="inferred from homology"/>
<dbReference type="InterPro" id="IPR027794">
    <property type="entry name" value="tRNase_Z_dom"/>
</dbReference>
<organism evidence="14 15">
    <name type="scientific">Lomentospora prolificans</name>
    <dbReference type="NCBI Taxonomy" id="41688"/>
    <lineage>
        <taxon>Eukaryota</taxon>
        <taxon>Fungi</taxon>
        <taxon>Dikarya</taxon>
        <taxon>Ascomycota</taxon>
        <taxon>Pezizomycotina</taxon>
        <taxon>Sordariomycetes</taxon>
        <taxon>Hypocreomycetidae</taxon>
        <taxon>Microascales</taxon>
        <taxon>Microascaceae</taxon>
        <taxon>Lomentospora</taxon>
    </lineage>
</organism>
<feature type="domain" description="Metallo-beta-lactamase" evidence="12">
    <location>
        <begin position="560"/>
        <end position="762"/>
    </location>
</feature>
<reference evidence="14 15" key="1">
    <citation type="journal article" date="2017" name="G3 (Bethesda)">
        <title>First Draft Genome Sequence of the Pathogenic Fungus Lomentospora prolificans (Formerly Scedosporium prolificans).</title>
        <authorList>
            <person name="Luo R."/>
            <person name="Zimin A."/>
            <person name="Workman R."/>
            <person name="Fan Y."/>
            <person name="Pertea G."/>
            <person name="Grossman N."/>
            <person name="Wear M.P."/>
            <person name="Jia B."/>
            <person name="Miller H."/>
            <person name="Casadevall A."/>
            <person name="Timp W."/>
            <person name="Zhang S.X."/>
            <person name="Salzberg S.L."/>
        </authorList>
    </citation>
    <scope>NUCLEOTIDE SEQUENCE [LARGE SCALE GENOMIC DNA]</scope>
    <source>
        <strain evidence="14 15">JHH-5317</strain>
    </source>
</reference>
<dbReference type="PANTHER" id="PTHR12553:SF49">
    <property type="entry name" value="ZINC PHOSPHODIESTERASE ELAC PROTEIN 2"/>
    <property type="match status" value="1"/>
</dbReference>
<gene>
    <name evidence="14" type="ORF">jhhlp_002042</name>
</gene>
<protein>
    <recommendedName>
        <fullName evidence="4">ribonuclease Z</fullName>
        <ecNumber evidence="4">3.1.26.11</ecNumber>
    </recommendedName>
</protein>
<dbReference type="Pfam" id="PF12706">
    <property type="entry name" value="Lactamase_B_2"/>
    <property type="match status" value="1"/>
</dbReference>
<dbReference type="GO" id="GO:0042781">
    <property type="term" value="F:3'-tRNA processing endoribonuclease activity"/>
    <property type="evidence" value="ECO:0007669"/>
    <property type="project" value="UniProtKB-EC"/>
</dbReference>
<dbReference type="SUPFAM" id="SSF56281">
    <property type="entry name" value="Metallo-hydrolase/oxidoreductase"/>
    <property type="match status" value="2"/>
</dbReference>
<dbReference type="GO" id="GO:1990180">
    <property type="term" value="P:mitochondrial tRNA 3'-end processing"/>
    <property type="evidence" value="ECO:0007669"/>
    <property type="project" value="TreeGrafter"/>
</dbReference>
<sequence>MTSHVEIVTTPTADTAGATLYVHFDKRRYLIGRLSEGVQRAFNQRKMAASSLEQIFVTGEVGWDTVGGMMGLLLTVSDVVAGSREALAEQNRERRAKGRAEITKDVMERLDIHGAENLTYSLATARNFIFRTGMPFRTYELLEDRRLTNGDVLDPDWEDDCLRVWKVPLYKQSPSKRRRRDDDGNAGSEESSQSSHKRQNSQERRALSDLVESMFNSNWRLDALVPSKLHKVVLPAKIFVRGDNGSIQRYTGPLPGDAENVPDIDVLVREPWPATRVHTLPQTHQSSQSMCYLVKNHSRRGKFKANVAKELGVKPSDNKKLVDGQTVPGKDGPVTPDMVLEPPIKGNGFVVIDIPDPVYIDSFLSRPEWTNAELMDGVGVIYWILGKDLISAPEVQAFIRERPNLKHIMLTPDTCPDMIAFESHANLTAKLQRIDPDRFPPLWYNNATPKLGTSVAPFLPGRTGKRVKTMPQLQIEDVGIVDFCNPAEAASKINDDVLELATMALAKVSDSKFQLWLAENERDIPNRDAEITPLGTGSALPSKYRNVSATLIRIPGYGSYLLDCGENTLGQMRRAYGYEETAQILSELRCIFISHMHADHHLGTMSVIAAWQKESQGKSVLSICCTDYMRRFIEEYSQVQPVNFANIRFYGDDHSDINYTKEFEQGDPSGLTKLERVRVDHCKSAHAGILTWSSGLKIAYSGDCRPSNAFAEKAKGATLLIHEATFEDDKAGDAQAKKHSTMSEALGVAEKMQAKRVLLTHFSQRYAKLPASEDKGAEDAAAEDKPVNDRVVLNAFDQMRVKLGDFRKAEAFLPAILKLLEEDSK</sequence>
<evidence type="ECO:0000256" key="2">
    <source>
        <dbReference type="ARBA" id="ARBA00001947"/>
    </source>
</evidence>
<evidence type="ECO:0000313" key="15">
    <source>
        <dbReference type="Proteomes" id="UP000233524"/>
    </source>
</evidence>
<keyword evidence="9" id="KW-0378">Hydrolase</keyword>
<evidence type="ECO:0000256" key="11">
    <source>
        <dbReference type="SAM" id="MobiDB-lite"/>
    </source>
</evidence>
<dbReference type="InterPro" id="IPR001279">
    <property type="entry name" value="Metallo-B-lactamas"/>
</dbReference>
<keyword evidence="5" id="KW-0819">tRNA processing</keyword>
<name>A0A2N3NCY8_9PEZI</name>
<dbReference type="EC" id="3.1.26.11" evidence="4"/>
<dbReference type="InterPro" id="IPR047151">
    <property type="entry name" value="RNZ2-like"/>
</dbReference>
<evidence type="ECO:0000313" key="14">
    <source>
        <dbReference type="EMBL" id="PKS10291.1"/>
    </source>
</evidence>
<dbReference type="GO" id="GO:0046872">
    <property type="term" value="F:metal ion binding"/>
    <property type="evidence" value="ECO:0007669"/>
    <property type="project" value="UniProtKB-KW"/>
</dbReference>
<dbReference type="VEuPathDB" id="FungiDB:jhhlp_002042"/>
<keyword evidence="6" id="KW-0540">Nuclease</keyword>
<dbReference type="Proteomes" id="UP000233524">
    <property type="component" value="Unassembled WGS sequence"/>
</dbReference>
<evidence type="ECO:0000256" key="7">
    <source>
        <dbReference type="ARBA" id="ARBA00022723"/>
    </source>
</evidence>
<evidence type="ECO:0000256" key="3">
    <source>
        <dbReference type="ARBA" id="ARBA00007823"/>
    </source>
</evidence>
<evidence type="ECO:0000256" key="1">
    <source>
        <dbReference type="ARBA" id="ARBA00000402"/>
    </source>
</evidence>
<keyword evidence="15" id="KW-1185">Reference proteome</keyword>
<evidence type="ECO:0000259" key="12">
    <source>
        <dbReference type="Pfam" id="PF12706"/>
    </source>
</evidence>
<feature type="domain" description="tRNase Z endonuclease" evidence="13">
    <location>
        <begin position="6"/>
        <end position="68"/>
    </location>
</feature>
<accession>A0A2N3NCY8</accession>
<evidence type="ECO:0000256" key="6">
    <source>
        <dbReference type="ARBA" id="ARBA00022722"/>
    </source>
</evidence>
<dbReference type="FunCoup" id="A0A2N3NCY8">
    <property type="interactions" value="1150"/>
</dbReference>